<keyword evidence="3" id="KW-0067">ATP-binding</keyword>
<dbReference type="EMBL" id="CATKSH010000024">
    <property type="protein sequence ID" value="CAI9121810.1"/>
    <property type="molecule type" value="Genomic_DNA"/>
</dbReference>
<dbReference type="PROSITE" id="PS50893">
    <property type="entry name" value="ABC_TRANSPORTER_2"/>
    <property type="match status" value="1"/>
</dbReference>
<dbReference type="SUPFAM" id="SSF52540">
    <property type="entry name" value="P-loop containing nucleoside triphosphate hydrolases"/>
    <property type="match status" value="1"/>
</dbReference>
<dbReference type="RefSeq" id="WP_289840956.1">
    <property type="nucleotide sequence ID" value="NZ_CATKSH010000024.1"/>
</dbReference>
<dbReference type="GO" id="GO:0043190">
    <property type="term" value="C:ATP-binding cassette (ABC) transporter complex"/>
    <property type="evidence" value="ECO:0007669"/>
    <property type="project" value="InterPro"/>
</dbReference>
<gene>
    <name evidence="3" type="ORF">LMG32879_002664</name>
</gene>
<feature type="domain" description="ABC transporter" evidence="2">
    <location>
        <begin position="1"/>
        <end position="233"/>
    </location>
</feature>
<proteinExistence type="predicted"/>
<dbReference type="GO" id="GO:0005524">
    <property type="term" value="F:ATP binding"/>
    <property type="evidence" value="ECO:0007669"/>
    <property type="project" value="UniProtKB-KW"/>
</dbReference>
<dbReference type="InterPro" id="IPR013611">
    <property type="entry name" value="Transp-assoc_OB_typ2"/>
</dbReference>
<evidence type="ECO:0000313" key="4">
    <source>
        <dbReference type="Proteomes" id="UP001176960"/>
    </source>
</evidence>
<comment type="caution">
    <text evidence="3">The sequence shown here is derived from an EMBL/GenBank/DDBJ whole genome shotgun (WGS) entry which is preliminary data.</text>
</comment>
<protein>
    <submittedName>
        <fullName evidence="3">ABC transporter ATP-binding protein</fullName>
    </submittedName>
</protein>
<reference evidence="3" key="1">
    <citation type="submission" date="2023-03" db="EMBL/GenBank/DDBJ databases">
        <authorList>
            <person name="Cleenwerck I."/>
        </authorList>
    </citation>
    <scope>NUCLEOTIDE SEQUENCE</scope>
    <source>
        <strain evidence="3">LMG 32879</strain>
    </source>
</reference>
<dbReference type="PANTHER" id="PTHR42781">
    <property type="entry name" value="SPERMIDINE/PUTRESCINE IMPORT ATP-BINDING PROTEIN POTA"/>
    <property type="match status" value="1"/>
</dbReference>
<dbReference type="InterPro" id="IPR027417">
    <property type="entry name" value="P-loop_NTPase"/>
</dbReference>
<evidence type="ECO:0000256" key="1">
    <source>
        <dbReference type="ARBA" id="ARBA00022448"/>
    </source>
</evidence>
<dbReference type="Pfam" id="PF08402">
    <property type="entry name" value="TOBE_2"/>
    <property type="match status" value="1"/>
</dbReference>
<dbReference type="Pfam" id="PF00005">
    <property type="entry name" value="ABC_tran"/>
    <property type="match status" value="1"/>
</dbReference>
<accession>A0AA35UYI5</accession>
<dbReference type="SUPFAM" id="SSF50331">
    <property type="entry name" value="MOP-like"/>
    <property type="match status" value="1"/>
</dbReference>
<dbReference type="GO" id="GO:0022857">
    <property type="term" value="F:transmembrane transporter activity"/>
    <property type="evidence" value="ECO:0007669"/>
    <property type="project" value="InterPro"/>
</dbReference>
<dbReference type="PANTHER" id="PTHR42781:SF4">
    <property type="entry name" value="SPERMIDINE_PUTRESCINE IMPORT ATP-BINDING PROTEIN POTA"/>
    <property type="match status" value="1"/>
</dbReference>
<sequence length="362" mass="39141">MAAAPLLQLSSLMIANRGPDVSLLVRRGEHVALFGDDGAYLSRLLDVISGHATPLLGRVTMDGSDVTAMPAERRRIGLLGSRDPLFSHMTVHENVAFPLRVRRASRSEVAAMSQRMLAMVRMEAAALKKPAQLSVEEAFRARLARLLAYAPDLLLFDDPLHALDAGGRRRVAALIGTLTRALDLTSISTTCERGEALLLGSRIAVMEGGRVLQCDRADILLDRPTAAGVAVRFGEANRLTGHVVDIQDDIARIRLSAGADVEAVGSETLEANSPCVVCIRPDRIAPHFGTAFVADPDEDVPLTATLQDIIHMGDHIRMRVRLADGTDMELRRPPMQNLRALSQGARLQLAWPAAQAVAFPLD</sequence>
<organism evidence="3 4">
    <name type="scientific">Brytella acorum</name>
    <dbReference type="NCBI Taxonomy" id="2959299"/>
    <lineage>
        <taxon>Bacteria</taxon>
        <taxon>Pseudomonadati</taxon>
        <taxon>Pseudomonadota</taxon>
        <taxon>Alphaproteobacteria</taxon>
        <taxon>Acetobacterales</taxon>
        <taxon>Acetobacteraceae</taxon>
        <taxon>Brytella</taxon>
    </lineage>
</organism>
<dbReference type="Gene3D" id="3.40.50.300">
    <property type="entry name" value="P-loop containing nucleotide triphosphate hydrolases"/>
    <property type="match status" value="1"/>
</dbReference>
<dbReference type="AlphaFoldDB" id="A0AA35UYI5"/>
<dbReference type="InterPro" id="IPR003439">
    <property type="entry name" value="ABC_transporter-like_ATP-bd"/>
</dbReference>
<keyword evidence="3" id="KW-0547">Nucleotide-binding</keyword>
<keyword evidence="1" id="KW-0813">Transport</keyword>
<evidence type="ECO:0000313" key="3">
    <source>
        <dbReference type="EMBL" id="CAI9121810.1"/>
    </source>
</evidence>
<dbReference type="GO" id="GO:0016887">
    <property type="term" value="F:ATP hydrolysis activity"/>
    <property type="evidence" value="ECO:0007669"/>
    <property type="project" value="InterPro"/>
</dbReference>
<dbReference type="InterPro" id="IPR050093">
    <property type="entry name" value="ABC_SmlMolc_Importer"/>
</dbReference>
<name>A0AA35UYI5_9PROT</name>
<dbReference type="InterPro" id="IPR008995">
    <property type="entry name" value="Mo/tungstate-bd_C_term_dom"/>
</dbReference>
<dbReference type="Proteomes" id="UP001176960">
    <property type="component" value="Unassembled WGS sequence"/>
</dbReference>
<keyword evidence="4" id="KW-1185">Reference proteome</keyword>
<evidence type="ECO:0000259" key="2">
    <source>
        <dbReference type="PROSITE" id="PS50893"/>
    </source>
</evidence>